<feature type="region of interest" description="Disordered" evidence="1">
    <location>
        <begin position="113"/>
        <end position="171"/>
    </location>
</feature>
<keyword evidence="2" id="KW-1133">Transmembrane helix</keyword>
<name>A0A8J4EUK6_9CHLO</name>
<feature type="transmembrane region" description="Helical" evidence="2">
    <location>
        <begin position="234"/>
        <end position="256"/>
    </location>
</feature>
<reference evidence="4" key="1">
    <citation type="journal article" date="2021" name="Proc. Natl. Acad. Sci. U.S.A.">
        <title>Three genomes in the algal genus Volvox reveal the fate of a haploid sex-determining region after a transition to homothallism.</title>
        <authorList>
            <person name="Yamamoto K."/>
            <person name="Hamaji T."/>
            <person name="Kawai-Toyooka H."/>
            <person name="Matsuzaki R."/>
            <person name="Takahashi F."/>
            <person name="Nishimura Y."/>
            <person name="Kawachi M."/>
            <person name="Noguchi H."/>
            <person name="Minakuchi Y."/>
            <person name="Umen J.G."/>
            <person name="Toyoda A."/>
            <person name="Nozaki H."/>
        </authorList>
    </citation>
    <scope>NUCLEOTIDE SEQUENCE</scope>
    <source>
        <strain evidence="4">NIES-3780</strain>
    </source>
</reference>
<accession>A0A8J4EUK6</accession>
<feature type="transmembrane region" description="Helical" evidence="2">
    <location>
        <begin position="263"/>
        <end position="285"/>
    </location>
</feature>
<dbReference type="Proteomes" id="UP000747399">
    <property type="component" value="Unassembled WGS sequence"/>
</dbReference>
<feature type="signal peptide" evidence="3">
    <location>
        <begin position="1"/>
        <end position="28"/>
    </location>
</feature>
<feature type="region of interest" description="Disordered" evidence="1">
    <location>
        <begin position="318"/>
        <end position="347"/>
    </location>
</feature>
<organism evidence="4 5">
    <name type="scientific">Volvox africanus</name>
    <dbReference type="NCBI Taxonomy" id="51714"/>
    <lineage>
        <taxon>Eukaryota</taxon>
        <taxon>Viridiplantae</taxon>
        <taxon>Chlorophyta</taxon>
        <taxon>core chlorophytes</taxon>
        <taxon>Chlorophyceae</taxon>
        <taxon>CS clade</taxon>
        <taxon>Chlamydomonadales</taxon>
        <taxon>Volvocaceae</taxon>
        <taxon>Volvox</taxon>
    </lineage>
</organism>
<evidence type="ECO:0000256" key="1">
    <source>
        <dbReference type="SAM" id="MobiDB-lite"/>
    </source>
</evidence>
<keyword evidence="2" id="KW-0472">Membrane</keyword>
<gene>
    <name evidence="4" type="ORF">Vafri_4131</name>
</gene>
<dbReference type="AlphaFoldDB" id="A0A8J4EUK6"/>
<keyword evidence="2" id="KW-0812">Transmembrane</keyword>
<comment type="caution">
    <text evidence="4">The sequence shown here is derived from an EMBL/GenBank/DDBJ whole genome shotgun (WGS) entry which is preliminary data.</text>
</comment>
<feature type="chain" id="PRO_5035213311" evidence="3">
    <location>
        <begin position="29"/>
        <end position="347"/>
    </location>
</feature>
<evidence type="ECO:0000313" key="4">
    <source>
        <dbReference type="EMBL" id="GIL47271.1"/>
    </source>
</evidence>
<feature type="compositionally biased region" description="Gly residues" evidence="1">
    <location>
        <begin position="319"/>
        <end position="347"/>
    </location>
</feature>
<feature type="non-terminal residue" evidence="4">
    <location>
        <position position="1"/>
    </location>
</feature>
<dbReference type="EMBL" id="BNCO01000004">
    <property type="protein sequence ID" value="GIL47271.1"/>
    <property type="molecule type" value="Genomic_DNA"/>
</dbReference>
<evidence type="ECO:0000256" key="3">
    <source>
        <dbReference type="SAM" id="SignalP"/>
    </source>
</evidence>
<keyword evidence="5" id="KW-1185">Reference proteome</keyword>
<evidence type="ECO:0000313" key="5">
    <source>
        <dbReference type="Proteomes" id="UP000747399"/>
    </source>
</evidence>
<sequence>MAYTVPSKEAVMTLLILLLTPHAAVVRAQILDVVSSPPPGPAPAAKPHSVSAASASNTSNITSAANLPNISATAAPAAAATAVNVSLLDAINAANGNIGNVVDMFKASNNTRAMAQRAPSGGGDSSSSSSSNKAQPQTLAGQKVEAVAQQKQNVEQAREQKQQARENAASRVPDKISTGLNETEFAIFLADFRANFGSGKNIQELRNLYHETDVYQAKQLATRIYNTLTAAAQLGIAAIQAGPFAIIGLIVIGLGLAGAITSLIASILYAAASGISVYVAVAAAINNGCSAGAGSGEPTAGYTVDDTGTTVVDITNRLGDGGGGGGSGGGSGGADGGSGSGGGSSGG</sequence>
<protein>
    <submittedName>
        <fullName evidence="4">Uncharacterized protein</fullName>
    </submittedName>
</protein>
<evidence type="ECO:0000256" key="2">
    <source>
        <dbReference type="SAM" id="Phobius"/>
    </source>
</evidence>
<proteinExistence type="predicted"/>
<keyword evidence="3" id="KW-0732">Signal</keyword>